<evidence type="ECO:0000313" key="2">
    <source>
        <dbReference type="EMBL" id="CAJ2504447.1"/>
    </source>
</evidence>
<sequence>MGTRCVYAESRVGKVPGVRAKRKHTPNRNDSQQSPRNQASISSKRSTNHAATSTDLTYPDPDHEENVNWSTDWDLDPSSVDFSEELASIHIPSHTTAQGLSASPGPIMTFSGAEEYSLPDIDPSLEEFFMTQPSIPTPTEQPSEAFSSPQLPSMMGLRPRDESDSQCCLECCQIISDLENFIMTELKAFKIILGIVRKTLERLNHLVHVQESSRDIRCIMLFITLMYQILDLSGAGLSTVADEADRQRKRSLSGVTSGLGFGDFSMDAQEQSAFRMQAILKEVQHANEILGRIRALAGAGTTSDANGTSGSGQGQARGDCFLDLDVRFHELVARFATAM</sequence>
<dbReference type="Proteomes" id="UP001295740">
    <property type="component" value="Unassembled WGS sequence"/>
</dbReference>
<reference evidence="2" key="1">
    <citation type="submission" date="2023-10" db="EMBL/GenBank/DDBJ databases">
        <authorList>
            <person name="Hackl T."/>
        </authorList>
    </citation>
    <scope>NUCLEOTIDE SEQUENCE</scope>
</reference>
<evidence type="ECO:0000313" key="3">
    <source>
        <dbReference type="Proteomes" id="UP001295740"/>
    </source>
</evidence>
<dbReference type="EMBL" id="CAUWAG010000006">
    <property type="protein sequence ID" value="CAJ2504447.1"/>
    <property type="molecule type" value="Genomic_DNA"/>
</dbReference>
<name>A0AAI8VB66_9PEZI</name>
<organism evidence="2 3">
    <name type="scientific">Anthostomella pinea</name>
    <dbReference type="NCBI Taxonomy" id="933095"/>
    <lineage>
        <taxon>Eukaryota</taxon>
        <taxon>Fungi</taxon>
        <taxon>Dikarya</taxon>
        <taxon>Ascomycota</taxon>
        <taxon>Pezizomycotina</taxon>
        <taxon>Sordariomycetes</taxon>
        <taxon>Xylariomycetidae</taxon>
        <taxon>Xylariales</taxon>
        <taxon>Xylariaceae</taxon>
        <taxon>Anthostomella</taxon>
    </lineage>
</organism>
<keyword evidence="3" id="KW-1185">Reference proteome</keyword>
<feature type="region of interest" description="Disordered" evidence="1">
    <location>
        <begin position="1"/>
        <end position="68"/>
    </location>
</feature>
<comment type="caution">
    <text evidence="2">The sequence shown here is derived from an EMBL/GenBank/DDBJ whole genome shotgun (WGS) entry which is preliminary data.</text>
</comment>
<proteinExistence type="predicted"/>
<evidence type="ECO:0000256" key="1">
    <source>
        <dbReference type="SAM" id="MobiDB-lite"/>
    </source>
</evidence>
<dbReference type="AlphaFoldDB" id="A0AAI8VB66"/>
<feature type="compositionally biased region" description="Polar residues" evidence="1">
    <location>
        <begin position="28"/>
        <end position="56"/>
    </location>
</feature>
<accession>A0AAI8VB66</accession>
<protein>
    <submittedName>
        <fullName evidence="2">Uu.00g118410.m01.CDS01</fullName>
    </submittedName>
</protein>
<gene>
    <name evidence="2" type="ORF">KHLLAP_LOCUS4915</name>
</gene>